<evidence type="ECO:0000313" key="2">
    <source>
        <dbReference type="Proteomes" id="UP000708208"/>
    </source>
</evidence>
<dbReference type="AlphaFoldDB" id="A0A8J2PAJ1"/>
<reference evidence="1" key="1">
    <citation type="submission" date="2021-06" db="EMBL/GenBank/DDBJ databases">
        <authorList>
            <person name="Hodson N. C."/>
            <person name="Mongue J. A."/>
            <person name="Jaron S. K."/>
        </authorList>
    </citation>
    <scope>NUCLEOTIDE SEQUENCE</scope>
</reference>
<dbReference type="Proteomes" id="UP000708208">
    <property type="component" value="Unassembled WGS sequence"/>
</dbReference>
<dbReference type="EMBL" id="CAJVCH010231462">
    <property type="protein sequence ID" value="CAG7732437.1"/>
    <property type="molecule type" value="Genomic_DNA"/>
</dbReference>
<evidence type="ECO:0000313" key="1">
    <source>
        <dbReference type="EMBL" id="CAG7732437.1"/>
    </source>
</evidence>
<gene>
    <name evidence="1" type="ORF">AFUS01_LOCUS20956</name>
</gene>
<accession>A0A8J2PAJ1</accession>
<protein>
    <submittedName>
        <fullName evidence="1">Uncharacterized protein</fullName>
    </submittedName>
</protein>
<feature type="non-terminal residue" evidence="1">
    <location>
        <position position="1"/>
    </location>
</feature>
<proteinExistence type="predicted"/>
<keyword evidence="2" id="KW-1185">Reference proteome</keyword>
<comment type="caution">
    <text evidence="1">The sequence shown here is derived from an EMBL/GenBank/DDBJ whole genome shotgun (WGS) entry which is preliminary data.</text>
</comment>
<name>A0A8J2PAJ1_9HEXA</name>
<organism evidence="1 2">
    <name type="scientific">Allacma fusca</name>
    <dbReference type="NCBI Taxonomy" id="39272"/>
    <lineage>
        <taxon>Eukaryota</taxon>
        <taxon>Metazoa</taxon>
        <taxon>Ecdysozoa</taxon>
        <taxon>Arthropoda</taxon>
        <taxon>Hexapoda</taxon>
        <taxon>Collembola</taxon>
        <taxon>Symphypleona</taxon>
        <taxon>Sminthuridae</taxon>
        <taxon>Allacma</taxon>
    </lineage>
</organism>
<sequence>GIFQLQQNFFYKEVSDSQRILYKSRAVFIFDSKRAGVEDRILRNSGEFQGALNRDSLLHLTVSIYEERGGRQMGKGALVAEGVQQSGGKSIFFF</sequence>